<sequence>SKMIIRYCVFIQLSTDVTRFIFNFSHMKIPSTSLEIGPKNISGVPLNRVGVPFNSVQRYPKCCYVLRKKQSEQIRMNDLPEVVEEDMSAAIHSVVPMLCCQYLKTATSKSLQS</sequence>
<accession>A0AAW1VB43</accession>
<gene>
    <name evidence="1" type="ORF">WA026_020976</name>
</gene>
<evidence type="ECO:0000313" key="2">
    <source>
        <dbReference type="Proteomes" id="UP001431783"/>
    </source>
</evidence>
<dbReference type="EMBL" id="JARQZJ010000136">
    <property type="protein sequence ID" value="KAK9892594.1"/>
    <property type="molecule type" value="Genomic_DNA"/>
</dbReference>
<evidence type="ECO:0000313" key="1">
    <source>
        <dbReference type="EMBL" id="KAK9892594.1"/>
    </source>
</evidence>
<organism evidence="1 2">
    <name type="scientific">Henosepilachna vigintioctopunctata</name>
    <dbReference type="NCBI Taxonomy" id="420089"/>
    <lineage>
        <taxon>Eukaryota</taxon>
        <taxon>Metazoa</taxon>
        <taxon>Ecdysozoa</taxon>
        <taxon>Arthropoda</taxon>
        <taxon>Hexapoda</taxon>
        <taxon>Insecta</taxon>
        <taxon>Pterygota</taxon>
        <taxon>Neoptera</taxon>
        <taxon>Endopterygota</taxon>
        <taxon>Coleoptera</taxon>
        <taxon>Polyphaga</taxon>
        <taxon>Cucujiformia</taxon>
        <taxon>Coccinelloidea</taxon>
        <taxon>Coccinellidae</taxon>
        <taxon>Epilachninae</taxon>
        <taxon>Epilachnini</taxon>
        <taxon>Henosepilachna</taxon>
    </lineage>
</organism>
<protein>
    <submittedName>
        <fullName evidence="1">Uncharacterized protein</fullName>
    </submittedName>
</protein>
<name>A0AAW1VB43_9CUCU</name>
<dbReference type="Proteomes" id="UP001431783">
    <property type="component" value="Unassembled WGS sequence"/>
</dbReference>
<keyword evidence="2" id="KW-1185">Reference proteome</keyword>
<reference evidence="1 2" key="1">
    <citation type="submission" date="2023-03" db="EMBL/GenBank/DDBJ databases">
        <title>Genome insight into feeding habits of ladybird beetles.</title>
        <authorList>
            <person name="Li H.-S."/>
            <person name="Huang Y.-H."/>
            <person name="Pang H."/>
        </authorList>
    </citation>
    <scope>NUCLEOTIDE SEQUENCE [LARGE SCALE GENOMIC DNA]</scope>
    <source>
        <strain evidence="1">SYSU_2023b</strain>
        <tissue evidence="1">Whole body</tissue>
    </source>
</reference>
<proteinExistence type="predicted"/>
<comment type="caution">
    <text evidence="1">The sequence shown here is derived from an EMBL/GenBank/DDBJ whole genome shotgun (WGS) entry which is preliminary data.</text>
</comment>
<feature type="non-terminal residue" evidence="1">
    <location>
        <position position="1"/>
    </location>
</feature>
<dbReference type="AlphaFoldDB" id="A0AAW1VB43"/>